<comment type="caution">
    <text evidence="1">The sequence shown here is derived from an EMBL/GenBank/DDBJ whole genome shotgun (WGS) entry which is preliminary data.</text>
</comment>
<dbReference type="Gene3D" id="1.50.10.10">
    <property type="match status" value="1"/>
</dbReference>
<dbReference type="InterPro" id="IPR008928">
    <property type="entry name" value="6-hairpin_glycosidase_sf"/>
</dbReference>
<proteinExistence type="predicted"/>
<protein>
    <submittedName>
        <fullName evidence="1">Uncharacterized protein</fullName>
    </submittedName>
</protein>
<dbReference type="Proteomes" id="UP000242502">
    <property type="component" value="Unassembled WGS sequence"/>
</dbReference>
<accession>A0A1D2QSC7</accession>
<name>A0A1D2QSC7_9GAMM</name>
<dbReference type="GO" id="GO:0005975">
    <property type="term" value="P:carbohydrate metabolic process"/>
    <property type="evidence" value="ECO:0007669"/>
    <property type="project" value="InterPro"/>
</dbReference>
<gene>
    <name evidence="1" type="ORF">AB835_03350</name>
</gene>
<sequence>MTHGFRWLRWLPWDFFIQKMARAHGFLDPVLLLSQLQRFTQPSEVNEPVELLRAGAVLHARGLINSRVIQHNLDWVWPYWVEQQFDPCSDAFIPRAFSITHINLTHRNWTAVGLPDYADLPIVDPRGLLTPFIDRWSLDVWLMNANGEFLLPSRMSNCKQRLHYKRGLSLSTLNQLDDATLETMVMVEYEQGVPMCYLDMTAIVEQPGYLAVVLRPYNPEGISFIHTINVSGDRCQWIVNNSETIVFDRPIEKQQLSDYRKGDVYSLLKREKRLGDQSFPFPFSHQCDIGLLTAAALFSLTTSQGNHFRVKIPLSDSTIAAAKGTAIRPGISANQLWQQKLHTTCQLKIPNKKMQFLYDSALRTLLLHTVDAVYPGPYTYKRFWYRDATFIIYALLCAGLTARAERALDYFPSQQTHKGYFHSQEGEWDSNGQVLWIFSLFCQFTGKPMKVKWQSAVNKGIDWLVDKRLSDNELPHGGLLPAGFSAEHLGPNDDYYWDDFWAIAGLREVSLLDKKQGKEQRAKANQYEADLFQKAVDRSVASVKKRLGLSVLPASPYRRLDAGAIGSLVAGYPLQLYPAKDVALLATTEFLLKSCMFGDGFFQDMIHSGINPYLTLHIAQILLRAEDSRFFKLVTHVADLASPTGQWPEAVHPKTGGGCMGDGQHSWAAAEWILMMRHCFVREESDRLVLGAGIQTQWWRTGEALCFGPAPTRFGVISLHIQKFDEYTPYKQSSMGSSRQKVKVSWQGHWHGQAPMIDICLPACDAVSVSAKQLTTTVSVNGDE</sequence>
<evidence type="ECO:0000313" key="2">
    <source>
        <dbReference type="Proteomes" id="UP000242502"/>
    </source>
</evidence>
<dbReference type="SUPFAM" id="SSF48208">
    <property type="entry name" value="Six-hairpin glycosidases"/>
    <property type="match status" value="1"/>
</dbReference>
<dbReference type="EMBL" id="MDLC01000008">
    <property type="protein sequence ID" value="ODS24491.1"/>
    <property type="molecule type" value="Genomic_DNA"/>
</dbReference>
<dbReference type="STRING" id="62101.AB835_03350"/>
<dbReference type="AlphaFoldDB" id="A0A1D2QSC7"/>
<dbReference type="InterPro" id="IPR012341">
    <property type="entry name" value="6hp_glycosidase-like_sf"/>
</dbReference>
<reference evidence="1 2" key="1">
    <citation type="journal article" date="2016" name="Appl. Environ. Microbiol.">
        <title>Lack of Overt Genome Reduction in the Bryostatin-Producing Bryozoan Symbiont "Candidatus Endobugula sertula".</title>
        <authorList>
            <person name="Miller I.J."/>
            <person name="Vanee N."/>
            <person name="Fong S.S."/>
            <person name="Lim-Fong G.E."/>
            <person name="Kwan J.C."/>
        </authorList>
    </citation>
    <scope>NUCLEOTIDE SEQUENCE [LARGE SCALE GENOMIC DNA]</scope>
    <source>
        <strain evidence="1">AB1-4</strain>
    </source>
</reference>
<evidence type="ECO:0000313" key="1">
    <source>
        <dbReference type="EMBL" id="ODS24491.1"/>
    </source>
</evidence>
<organism evidence="1 2">
    <name type="scientific">Candidatus Endobugula sertula</name>
    <name type="common">Bugula neritina bacterial symbiont</name>
    <dbReference type="NCBI Taxonomy" id="62101"/>
    <lineage>
        <taxon>Bacteria</taxon>
        <taxon>Pseudomonadati</taxon>
        <taxon>Pseudomonadota</taxon>
        <taxon>Gammaproteobacteria</taxon>
        <taxon>Cellvibrionales</taxon>
        <taxon>Cellvibrionaceae</taxon>
        <taxon>Candidatus Endobugula</taxon>
    </lineage>
</organism>